<sequence length="97" mass="11020">SGGEEEREPAGHNDGNLTCRINCAGTDLEFLHRRPWGLVRLVGQFKEASPSLRVNHGEPYIQADNSSSQPQRRLKTVEGLLLTEKNVQYRESLEEFR</sequence>
<name>A0ABV0S2U5_9TELE</name>
<comment type="caution">
    <text evidence="1">The sequence shown here is derived from an EMBL/GenBank/DDBJ whole genome shotgun (WGS) entry which is preliminary data.</text>
</comment>
<keyword evidence="2" id="KW-1185">Reference proteome</keyword>
<organism evidence="1 2">
    <name type="scientific">Xenoophorus captivus</name>
    <dbReference type="NCBI Taxonomy" id="1517983"/>
    <lineage>
        <taxon>Eukaryota</taxon>
        <taxon>Metazoa</taxon>
        <taxon>Chordata</taxon>
        <taxon>Craniata</taxon>
        <taxon>Vertebrata</taxon>
        <taxon>Euteleostomi</taxon>
        <taxon>Actinopterygii</taxon>
        <taxon>Neopterygii</taxon>
        <taxon>Teleostei</taxon>
        <taxon>Neoteleostei</taxon>
        <taxon>Acanthomorphata</taxon>
        <taxon>Ovalentaria</taxon>
        <taxon>Atherinomorphae</taxon>
        <taxon>Cyprinodontiformes</taxon>
        <taxon>Goodeidae</taxon>
        <taxon>Xenoophorus</taxon>
    </lineage>
</organism>
<evidence type="ECO:0000313" key="1">
    <source>
        <dbReference type="EMBL" id="MEQ2214877.1"/>
    </source>
</evidence>
<gene>
    <name evidence="1" type="ORF">XENOCAPTIV_022698</name>
</gene>
<feature type="non-terminal residue" evidence="1">
    <location>
        <position position="1"/>
    </location>
</feature>
<evidence type="ECO:0000313" key="2">
    <source>
        <dbReference type="Proteomes" id="UP001434883"/>
    </source>
</evidence>
<dbReference type="Proteomes" id="UP001434883">
    <property type="component" value="Unassembled WGS sequence"/>
</dbReference>
<protein>
    <submittedName>
        <fullName evidence="1">Uncharacterized protein</fullName>
    </submittedName>
</protein>
<accession>A0ABV0S2U5</accession>
<proteinExistence type="predicted"/>
<reference evidence="1 2" key="1">
    <citation type="submission" date="2021-06" db="EMBL/GenBank/DDBJ databases">
        <authorList>
            <person name="Palmer J.M."/>
        </authorList>
    </citation>
    <scope>NUCLEOTIDE SEQUENCE [LARGE SCALE GENOMIC DNA]</scope>
    <source>
        <strain evidence="1 2">XC_2019</strain>
        <tissue evidence="1">Muscle</tissue>
    </source>
</reference>
<dbReference type="EMBL" id="JAHRIN010067727">
    <property type="protein sequence ID" value="MEQ2214877.1"/>
    <property type="molecule type" value="Genomic_DNA"/>
</dbReference>